<keyword evidence="3" id="KW-1185">Reference proteome</keyword>
<evidence type="ECO:0000313" key="2">
    <source>
        <dbReference type="EMBL" id="RUO76957.1"/>
    </source>
</evidence>
<dbReference type="AlphaFoldDB" id="A0A432ZG46"/>
<proteinExistence type="predicted"/>
<comment type="caution">
    <text evidence="2">The sequence shown here is derived from an EMBL/GenBank/DDBJ whole genome shotgun (WGS) entry which is preliminary data.</text>
</comment>
<keyword evidence="1" id="KW-0812">Transmembrane</keyword>
<name>A0A432ZG46_9GAMM</name>
<accession>A0A432ZG46</accession>
<protein>
    <recommendedName>
        <fullName evidence="4">CDP-glycerol--glycerophosphate glycerophosphotransferase</fullName>
    </recommendedName>
</protein>
<feature type="transmembrane region" description="Helical" evidence="1">
    <location>
        <begin position="38"/>
        <end position="62"/>
    </location>
</feature>
<dbReference type="Proteomes" id="UP000287908">
    <property type="component" value="Unassembled WGS sequence"/>
</dbReference>
<organism evidence="2 3">
    <name type="scientific">Idiomarina seosinensis</name>
    <dbReference type="NCBI Taxonomy" id="281739"/>
    <lineage>
        <taxon>Bacteria</taxon>
        <taxon>Pseudomonadati</taxon>
        <taxon>Pseudomonadota</taxon>
        <taxon>Gammaproteobacteria</taxon>
        <taxon>Alteromonadales</taxon>
        <taxon>Idiomarinaceae</taxon>
        <taxon>Idiomarina</taxon>
    </lineage>
</organism>
<sequence>MKVPKEEQLSDYINELTLYYGARSERQYEGTSKALSLLLWWLVAFPALFTVTAIYSFILFIFPRKVDKHAKCETKICVARTFATSNKLRFLTKEAVTFFSEKPFSKVEQNNIYNLPLKHRLIAFLRSFSIFLKDFSKLSSEVSNYLPLRGAFSAIKLYIPRFAHKVNFTSYFSELLNLYNPSVVVTGNKEDRFALSEQTICKEKGIKLVCYPHGLEYAIQLPRGVVGDTFYCYSQATKKYYEDIYKNFDQTFIYSPEVVQRLLGRQIEKENVERRIVFFPESRGKDINLMILSLLLENGIDVYLKLHPLDSKDDYIELGLPPENIIDDFSQAISGNVILARKSTVLLEALYSGSLSCALLFDSDDSKSFHEQFPSLWDDRIKQVTDVDELIQWLSSKVA</sequence>
<evidence type="ECO:0008006" key="4">
    <source>
        <dbReference type="Google" id="ProtNLM"/>
    </source>
</evidence>
<keyword evidence="1" id="KW-1133">Transmembrane helix</keyword>
<dbReference type="RefSeq" id="WP_126783227.1">
    <property type="nucleotide sequence ID" value="NZ_PIQF01000001.1"/>
</dbReference>
<gene>
    <name evidence="2" type="ORF">CWI81_00155</name>
</gene>
<keyword evidence="1" id="KW-0472">Membrane</keyword>
<evidence type="ECO:0000256" key="1">
    <source>
        <dbReference type="SAM" id="Phobius"/>
    </source>
</evidence>
<evidence type="ECO:0000313" key="3">
    <source>
        <dbReference type="Proteomes" id="UP000287908"/>
    </source>
</evidence>
<reference evidence="2 3" key="1">
    <citation type="journal article" date="2011" name="Front. Microbiol.">
        <title>Genomic signatures of strain selection and enhancement in Bacillus atrophaeus var. globigii, a historical biowarfare simulant.</title>
        <authorList>
            <person name="Gibbons H.S."/>
            <person name="Broomall S.M."/>
            <person name="McNew L.A."/>
            <person name="Daligault H."/>
            <person name="Chapman C."/>
            <person name="Bruce D."/>
            <person name="Karavis M."/>
            <person name="Krepps M."/>
            <person name="McGregor P.A."/>
            <person name="Hong C."/>
            <person name="Park K.H."/>
            <person name="Akmal A."/>
            <person name="Feldman A."/>
            <person name="Lin J.S."/>
            <person name="Chang W.E."/>
            <person name="Higgs B.W."/>
            <person name="Demirev P."/>
            <person name="Lindquist J."/>
            <person name="Liem A."/>
            <person name="Fochler E."/>
            <person name="Read T.D."/>
            <person name="Tapia R."/>
            <person name="Johnson S."/>
            <person name="Bishop-Lilly K.A."/>
            <person name="Detter C."/>
            <person name="Han C."/>
            <person name="Sozhamannan S."/>
            <person name="Rosenzweig C.N."/>
            <person name="Skowronski E.W."/>
        </authorList>
    </citation>
    <scope>NUCLEOTIDE SEQUENCE [LARGE SCALE GENOMIC DNA]</scope>
    <source>
        <strain evidence="2 3">CL-SP19</strain>
    </source>
</reference>
<dbReference type="EMBL" id="PIQF01000001">
    <property type="protein sequence ID" value="RUO76957.1"/>
    <property type="molecule type" value="Genomic_DNA"/>
</dbReference>
<dbReference type="OrthoDB" id="7059313at2"/>